<sequence length="167" mass="18816">MTLLGCFMLMVHRQKVNRLWITSVIHLYILDEVRVMAQTRKVTRLRKTEKTQHTGTSAPTMAITDAGASSLLLSCLSWLLLGWLFAIVSQMTSASALLQPLSDADKEAAAAYFLADANGFYGRSSECWEGYIAVQPWDHNQSKLNDEESHYDNIRYTELTALVNNLE</sequence>
<proteinExistence type="predicted"/>
<keyword evidence="2" id="KW-1185">Reference proteome</keyword>
<evidence type="ECO:0000313" key="2">
    <source>
        <dbReference type="Proteomes" id="UP001497444"/>
    </source>
</evidence>
<evidence type="ECO:0000313" key="1">
    <source>
        <dbReference type="EMBL" id="CAK9261003.1"/>
    </source>
</evidence>
<dbReference type="EMBL" id="OZ020108">
    <property type="protein sequence ID" value="CAK9261003.1"/>
    <property type="molecule type" value="Genomic_DNA"/>
</dbReference>
<reference evidence="1" key="1">
    <citation type="submission" date="2024-02" db="EMBL/GenBank/DDBJ databases">
        <authorList>
            <consortium name="ELIXIR-Norway"/>
            <consortium name="Elixir Norway"/>
        </authorList>
    </citation>
    <scope>NUCLEOTIDE SEQUENCE</scope>
</reference>
<organism evidence="1 2">
    <name type="scientific">Sphagnum jensenii</name>
    <dbReference type="NCBI Taxonomy" id="128206"/>
    <lineage>
        <taxon>Eukaryota</taxon>
        <taxon>Viridiplantae</taxon>
        <taxon>Streptophyta</taxon>
        <taxon>Embryophyta</taxon>
        <taxon>Bryophyta</taxon>
        <taxon>Sphagnophytina</taxon>
        <taxon>Sphagnopsida</taxon>
        <taxon>Sphagnales</taxon>
        <taxon>Sphagnaceae</taxon>
        <taxon>Sphagnum</taxon>
    </lineage>
</organism>
<accession>A0ABP0W2L0</accession>
<gene>
    <name evidence="1" type="ORF">CSSPJE1EN1_LOCUS6481</name>
</gene>
<protein>
    <submittedName>
        <fullName evidence="1">Uncharacterized protein</fullName>
    </submittedName>
</protein>
<name>A0ABP0W2L0_9BRYO</name>
<dbReference type="Proteomes" id="UP001497444">
    <property type="component" value="Chromosome 13"/>
</dbReference>